<protein>
    <submittedName>
        <fullName evidence="2">Uncharacterized protein</fullName>
    </submittedName>
</protein>
<evidence type="ECO:0000313" key="3">
    <source>
        <dbReference type="Proteomes" id="UP000027222"/>
    </source>
</evidence>
<evidence type="ECO:0000256" key="1">
    <source>
        <dbReference type="SAM" id="MobiDB-lite"/>
    </source>
</evidence>
<sequence length="463" mass="52225">MTAESDSVARQLEDDLGISNSPSSPDVQADDQDVQDDISLITEKIRNIDIDVFSIRRVVEAVPQKTASTQPDAFSESFFLRHARNILGLGTSRTMKSQHAKIDPAVADSQHTLARLTGDRDRLLVDLRSRITLLSRRNATHSSQTRLPVELWAQIFFLCLPPDDFVKPDPHDAPLLLCQVCSAWRRVATGTPLLWSTLSIRGSWRRHIWKSSLECWLRRSGNAVLYLDISIPEYLEPTFDVEITKLILSSADRWYHLRLSLPDNLLRSMLNATHMPMLHKLEFSSTYPIAPLEIQTSQAPQLRTVSLLTKSLYPQPLSLPWNQLTNVSSQCWLNIGQHLEILRKCPRLETYCMCLVHADIPPDARPVLMHHLRRLEIVAFIGSAMGPVLSRLQLPNLTQLTFIVPSTSPACGVSGWPKVYVMSLVERSSCLLQNIRLKGIDIAEESIRDTKKSIPSLISVDVL</sequence>
<dbReference type="HOGENOM" id="CLU_018544_12_0_1"/>
<gene>
    <name evidence="2" type="ORF">GALMADRAFT_211132</name>
</gene>
<evidence type="ECO:0000313" key="2">
    <source>
        <dbReference type="EMBL" id="KDR75654.1"/>
    </source>
</evidence>
<reference evidence="3" key="1">
    <citation type="journal article" date="2014" name="Proc. Natl. Acad. Sci. U.S.A.">
        <title>Extensive sampling of basidiomycete genomes demonstrates inadequacy of the white-rot/brown-rot paradigm for wood decay fungi.</title>
        <authorList>
            <person name="Riley R."/>
            <person name="Salamov A.A."/>
            <person name="Brown D.W."/>
            <person name="Nagy L.G."/>
            <person name="Floudas D."/>
            <person name="Held B.W."/>
            <person name="Levasseur A."/>
            <person name="Lombard V."/>
            <person name="Morin E."/>
            <person name="Otillar R."/>
            <person name="Lindquist E.A."/>
            <person name="Sun H."/>
            <person name="LaButti K.M."/>
            <person name="Schmutz J."/>
            <person name="Jabbour D."/>
            <person name="Luo H."/>
            <person name="Baker S.E."/>
            <person name="Pisabarro A.G."/>
            <person name="Walton J.D."/>
            <person name="Blanchette R.A."/>
            <person name="Henrissat B."/>
            <person name="Martin F."/>
            <person name="Cullen D."/>
            <person name="Hibbett D.S."/>
            <person name="Grigoriev I.V."/>
        </authorList>
    </citation>
    <scope>NUCLEOTIDE SEQUENCE [LARGE SCALE GENOMIC DNA]</scope>
    <source>
        <strain evidence="3">CBS 339.88</strain>
    </source>
</reference>
<dbReference type="Proteomes" id="UP000027222">
    <property type="component" value="Unassembled WGS sequence"/>
</dbReference>
<organism evidence="2 3">
    <name type="scientific">Galerina marginata (strain CBS 339.88)</name>
    <dbReference type="NCBI Taxonomy" id="685588"/>
    <lineage>
        <taxon>Eukaryota</taxon>
        <taxon>Fungi</taxon>
        <taxon>Dikarya</taxon>
        <taxon>Basidiomycota</taxon>
        <taxon>Agaricomycotina</taxon>
        <taxon>Agaricomycetes</taxon>
        <taxon>Agaricomycetidae</taxon>
        <taxon>Agaricales</taxon>
        <taxon>Agaricineae</taxon>
        <taxon>Strophariaceae</taxon>
        <taxon>Galerina</taxon>
    </lineage>
</organism>
<dbReference type="STRING" id="685588.A0A067T6V6"/>
<keyword evidence="3" id="KW-1185">Reference proteome</keyword>
<dbReference type="AlphaFoldDB" id="A0A067T6V6"/>
<dbReference type="Gene3D" id="1.20.1280.50">
    <property type="match status" value="1"/>
</dbReference>
<name>A0A067T6V6_GALM3</name>
<dbReference type="EMBL" id="KL142380">
    <property type="protein sequence ID" value="KDR75654.1"/>
    <property type="molecule type" value="Genomic_DNA"/>
</dbReference>
<accession>A0A067T6V6</accession>
<proteinExistence type="predicted"/>
<feature type="region of interest" description="Disordered" evidence="1">
    <location>
        <begin position="1"/>
        <end position="32"/>
    </location>
</feature>
<dbReference type="OrthoDB" id="3038759at2759"/>